<proteinExistence type="predicted"/>
<dbReference type="AlphaFoldDB" id="A0A502E984"/>
<accession>A0A502E984</accession>
<dbReference type="PANTHER" id="PTHR38113">
    <property type="match status" value="1"/>
</dbReference>
<feature type="domain" description="DUF2293" evidence="1">
    <location>
        <begin position="248"/>
        <end position="334"/>
    </location>
</feature>
<dbReference type="OrthoDB" id="128600at2"/>
<dbReference type="RefSeq" id="WP_140690525.1">
    <property type="nucleotide sequence ID" value="NZ_RCZG01000004.1"/>
</dbReference>
<dbReference type="PANTHER" id="PTHR38113:SF2">
    <property type="entry name" value="DUF2293 DOMAIN-CONTAINING PROTEIN"/>
    <property type="match status" value="1"/>
</dbReference>
<dbReference type="EMBL" id="RCZG01000004">
    <property type="protein sequence ID" value="TPG34193.1"/>
    <property type="molecule type" value="Genomic_DNA"/>
</dbReference>
<evidence type="ECO:0000259" key="1">
    <source>
        <dbReference type="Pfam" id="PF10056"/>
    </source>
</evidence>
<evidence type="ECO:0000313" key="2">
    <source>
        <dbReference type="EMBL" id="TPG34193.1"/>
    </source>
</evidence>
<dbReference type="InterPro" id="IPR018744">
    <property type="entry name" value="DUF2293"/>
</dbReference>
<sequence length="342" mass="37651">MAGIETRVSRIAEALLAERQFVTPVDVLIGLGWLAESNVDRWMKGRISSLDLCVGVDEMKTAFALDALKDWAQGRGLRQWPTEYRELRFTAGGDPATEGSFRIRWAVADSPAPQPPPSRPAELTVLSAHHAWTCTSCGDTGDDLLVKTDAGTLCLDCADLGHLVFLPSGDAALTRRAKKLSRLSAVVVRWSARRNRYERQGILVENDAVERAAQQCLTDADSRAERRGRDQVRRAAVDERFKVQFATAIRDQFPGCPPVRADAISYHAAVRGSGRVGRTAAARALEPEAVRLAVSASVRHVDTDYDDLLMAGVDRIDARHRVRDRVDLILDAWRDGATVLDT</sequence>
<evidence type="ECO:0000313" key="3">
    <source>
        <dbReference type="Proteomes" id="UP000320095"/>
    </source>
</evidence>
<dbReference type="Proteomes" id="UP000320095">
    <property type="component" value="Unassembled WGS sequence"/>
</dbReference>
<keyword evidence="3" id="KW-1185">Reference proteome</keyword>
<name>A0A502E984_9MYCO</name>
<dbReference type="Pfam" id="PF10056">
    <property type="entry name" value="DUF2293"/>
    <property type="match status" value="1"/>
</dbReference>
<gene>
    <name evidence="2" type="ORF">EAH80_11345</name>
</gene>
<reference evidence="2 3" key="1">
    <citation type="journal article" date="2019" name="Environ. Microbiol.">
        <title>Species interactions and distinct microbial communities in high Arctic permafrost affected cryosols are associated with the CH4 and CO2 gas fluxes.</title>
        <authorList>
            <person name="Altshuler I."/>
            <person name="Hamel J."/>
            <person name="Turney S."/>
            <person name="Magnuson E."/>
            <person name="Levesque R."/>
            <person name="Greer C."/>
            <person name="Whyte L.G."/>
        </authorList>
    </citation>
    <scope>NUCLEOTIDE SEQUENCE [LARGE SCALE GENOMIC DNA]</scope>
    <source>
        <strain evidence="2 3">S5.20</strain>
    </source>
</reference>
<protein>
    <submittedName>
        <fullName evidence="2">DUF2293 domain-containing protein</fullName>
    </submittedName>
</protein>
<organism evidence="2 3">
    <name type="scientific">Mycolicibacterium hodleri</name>
    <dbReference type="NCBI Taxonomy" id="49897"/>
    <lineage>
        <taxon>Bacteria</taxon>
        <taxon>Bacillati</taxon>
        <taxon>Actinomycetota</taxon>
        <taxon>Actinomycetes</taxon>
        <taxon>Mycobacteriales</taxon>
        <taxon>Mycobacteriaceae</taxon>
        <taxon>Mycolicibacterium</taxon>
    </lineage>
</organism>
<comment type="caution">
    <text evidence="2">The sequence shown here is derived from an EMBL/GenBank/DDBJ whole genome shotgun (WGS) entry which is preliminary data.</text>
</comment>